<evidence type="ECO:0000313" key="3">
    <source>
        <dbReference type="EMBL" id="MDR6536264.1"/>
    </source>
</evidence>
<dbReference type="Gene3D" id="3.40.190.150">
    <property type="entry name" value="Bordetella uptake gene, domain 1"/>
    <property type="match status" value="1"/>
</dbReference>
<dbReference type="PANTHER" id="PTHR42928">
    <property type="entry name" value="TRICARBOXYLATE-BINDING PROTEIN"/>
    <property type="match status" value="1"/>
</dbReference>
<evidence type="ECO:0000313" key="4">
    <source>
        <dbReference type="Proteomes" id="UP001184230"/>
    </source>
</evidence>
<protein>
    <submittedName>
        <fullName evidence="3">Tripartite-type tricarboxylate transporter receptor subunit TctC</fullName>
    </submittedName>
</protein>
<feature type="signal peptide" evidence="2">
    <location>
        <begin position="1"/>
        <end position="25"/>
    </location>
</feature>
<dbReference type="PANTHER" id="PTHR42928:SF5">
    <property type="entry name" value="BLR1237 PROTEIN"/>
    <property type="match status" value="1"/>
</dbReference>
<keyword evidence="2" id="KW-0732">Signal</keyword>
<dbReference type="RefSeq" id="WP_309901131.1">
    <property type="nucleotide sequence ID" value="NZ_JAVDRF010000004.1"/>
</dbReference>
<dbReference type="Proteomes" id="UP001184230">
    <property type="component" value="Unassembled WGS sequence"/>
</dbReference>
<keyword evidence="4" id="KW-1185">Reference proteome</keyword>
<organism evidence="3 4">
    <name type="scientific">Variovorax soli</name>
    <dbReference type="NCBI Taxonomy" id="376815"/>
    <lineage>
        <taxon>Bacteria</taxon>
        <taxon>Pseudomonadati</taxon>
        <taxon>Pseudomonadota</taxon>
        <taxon>Betaproteobacteria</taxon>
        <taxon>Burkholderiales</taxon>
        <taxon>Comamonadaceae</taxon>
        <taxon>Variovorax</taxon>
    </lineage>
</organism>
<feature type="chain" id="PRO_5046904066" evidence="2">
    <location>
        <begin position="26"/>
        <end position="325"/>
    </location>
</feature>
<dbReference type="SUPFAM" id="SSF53850">
    <property type="entry name" value="Periplasmic binding protein-like II"/>
    <property type="match status" value="1"/>
</dbReference>
<evidence type="ECO:0000256" key="2">
    <source>
        <dbReference type="SAM" id="SignalP"/>
    </source>
</evidence>
<evidence type="ECO:0000256" key="1">
    <source>
        <dbReference type="ARBA" id="ARBA00006987"/>
    </source>
</evidence>
<dbReference type="Pfam" id="PF03401">
    <property type="entry name" value="TctC"/>
    <property type="match status" value="1"/>
</dbReference>
<proteinExistence type="inferred from homology"/>
<dbReference type="CDD" id="cd13578">
    <property type="entry name" value="PBP2_Bug27"/>
    <property type="match status" value="1"/>
</dbReference>
<dbReference type="InterPro" id="IPR042100">
    <property type="entry name" value="Bug_dom1"/>
</dbReference>
<sequence>MKSQKHAFRLAVCAALALCATAASAQANYPSQPIKVVVPFPPAGGTDVLTRLVANEVTLQDNRWTFIVDNKPGAGGNIGMDAVAKAKKDGYTFGTGQTANLAINPTLYTKMPFDALKDFEPVVLLASQPLVLVVRADSPIKNLADLKTQGQAKQLTMASAGTGTVGHVGGEMFAKRAGIKVMHVPYKGAGPATTDLLGGQTDIYFATPSSVISMVKAGKLRAVAVTSLKRIDVLPSVPTVAESGYPGFVAEDWKAVVAPAGTPPDAINKMNQVMNAALARPEVVARLKDEGSVARGGTPAELGAFLKTENTRWGAAVKESGAKLD</sequence>
<dbReference type="InterPro" id="IPR005064">
    <property type="entry name" value="BUG"/>
</dbReference>
<dbReference type="EMBL" id="JAVDRF010000004">
    <property type="protein sequence ID" value="MDR6536264.1"/>
    <property type="molecule type" value="Genomic_DNA"/>
</dbReference>
<reference evidence="3 4" key="1">
    <citation type="submission" date="2023-07" db="EMBL/GenBank/DDBJ databases">
        <title>Sorghum-associated microbial communities from plants grown in Nebraska, USA.</title>
        <authorList>
            <person name="Schachtman D."/>
        </authorList>
    </citation>
    <scope>NUCLEOTIDE SEQUENCE [LARGE SCALE GENOMIC DNA]</scope>
    <source>
        <strain evidence="3 4">DS1781</strain>
    </source>
</reference>
<dbReference type="Gene3D" id="3.40.190.10">
    <property type="entry name" value="Periplasmic binding protein-like II"/>
    <property type="match status" value="1"/>
</dbReference>
<comment type="caution">
    <text evidence="3">The sequence shown here is derived from an EMBL/GenBank/DDBJ whole genome shotgun (WGS) entry which is preliminary data.</text>
</comment>
<comment type="similarity">
    <text evidence="1">Belongs to the UPF0065 (bug) family.</text>
</comment>
<gene>
    <name evidence="3" type="ORF">J2739_002037</name>
</gene>
<keyword evidence="3" id="KW-0675">Receptor</keyword>
<accession>A0ABU1NCV5</accession>
<dbReference type="PIRSF" id="PIRSF017082">
    <property type="entry name" value="YflP"/>
    <property type="match status" value="1"/>
</dbReference>
<name>A0ABU1NCV5_9BURK</name>